<protein>
    <submittedName>
        <fullName evidence="2">Uncharacterized protein</fullName>
    </submittedName>
</protein>
<dbReference type="Pfam" id="PF02458">
    <property type="entry name" value="Transferase"/>
    <property type="match status" value="1"/>
</dbReference>
<reference evidence="2 3" key="1">
    <citation type="submission" date="2024-11" db="EMBL/GenBank/DDBJ databases">
        <title>Chromosome-level genome assembly of Eucalyptus globulus Labill. provides insights into its genome evolution.</title>
        <authorList>
            <person name="Li X."/>
        </authorList>
    </citation>
    <scope>NUCLEOTIDE SEQUENCE [LARGE SCALE GENOMIC DNA]</scope>
    <source>
        <strain evidence="2">CL2024</strain>
        <tissue evidence="2">Fresh tender leaves</tissue>
    </source>
</reference>
<dbReference type="EMBL" id="JBJKBG010000001">
    <property type="protein sequence ID" value="KAL3754355.1"/>
    <property type="molecule type" value="Genomic_DNA"/>
</dbReference>
<sequence length="437" mass="48448">MRFSKVIMEALTINGGNMTVRKFEPVMVHPESEIPNGFYFLSSLDQAIPFTVKTIYRYEKGSDIVGDVLRQALSKVLVHYYPFTGSMAMSPEGGFIVELTKKGVPFVEAEADCSMNMLGDIRVPDPDVTNKLIYSDPKAKTIFETPLLTAQVTKFKCGGFTLGVGMYHSLVDGVSGMNFVNSWAQIARGKPVTTVPFHDRTRLKSRVPPQIKYPYDDFVQIADASDTESLYQRDPLVHKLFVFDADRIAATKKLVLSEGKVKCCSSFAAVTALVWLAWSEALSMKPHQLTKLRIMADFRSKFETETLPEHYFGNAVVTTASLCSAGELHKRPISFAVEQIQKALELLDEEYVRSRIDFVGVYKPQLSSVGTLVISSWTRLAYGMSDFGWGGPSQFGCGDLGRELCVYFPEGDGKKGIAVVLALPLSAMNAFEELVQV</sequence>
<dbReference type="AlphaFoldDB" id="A0ABD3LRF9"/>
<dbReference type="InterPro" id="IPR023213">
    <property type="entry name" value="CAT-like_dom_sf"/>
</dbReference>
<evidence type="ECO:0000256" key="1">
    <source>
        <dbReference type="ARBA" id="ARBA00009861"/>
    </source>
</evidence>
<dbReference type="Proteomes" id="UP001634007">
    <property type="component" value="Unassembled WGS sequence"/>
</dbReference>
<keyword evidence="3" id="KW-1185">Reference proteome</keyword>
<dbReference type="PANTHER" id="PTHR31642:SF318">
    <property type="entry name" value="OMEGA-HYDROXYPALMITATE O-FERULOYL TRANSFERASE"/>
    <property type="match status" value="1"/>
</dbReference>
<evidence type="ECO:0000313" key="3">
    <source>
        <dbReference type="Proteomes" id="UP001634007"/>
    </source>
</evidence>
<name>A0ABD3LRF9_EUCGL</name>
<dbReference type="Gene3D" id="3.30.559.10">
    <property type="entry name" value="Chloramphenicol acetyltransferase-like domain"/>
    <property type="match status" value="2"/>
</dbReference>
<accession>A0ABD3LRF9</accession>
<evidence type="ECO:0000313" key="2">
    <source>
        <dbReference type="EMBL" id="KAL3754355.1"/>
    </source>
</evidence>
<organism evidence="2 3">
    <name type="scientific">Eucalyptus globulus</name>
    <name type="common">Tasmanian blue gum</name>
    <dbReference type="NCBI Taxonomy" id="34317"/>
    <lineage>
        <taxon>Eukaryota</taxon>
        <taxon>Viridiplantae</taxon>
        <taxon>Streptophyta</taxon>
        <taxon>Embryophyta</taxon>
        <taxon>Tracheophyta</taxon>
        <taxon>Spermatophyta</taxon>
        <taxon>Magnoliopsida</taxon>
        <taxon>eudicotyledons</taxon>
        <taxon>Gunneridae</taxon>
        <taxon>Pentapetalae</taxon>
        <taxon>rosids</taxon>
        <taxon>malvids</taxon>
        <taxon>Myrtales</taxon>
        <taxon>Myrtaceae</taxon>
        <taxon>Myrtoideae</taxon>
        <taxon>Eucalypteae</taxon>
        <taxon>Eucalyptus</taxon>
    </lineage>
</organism>
<gene>
    <name evidence="2" type="ORF">ACJRO7_001566</name>
</gene>
<dbReference type="PANTHER" id="PTHR31642">
    <property type="entry name" value="TRICHOTHECENE 3-O-ACETYLTRANSFERASE"/>
    <property type="match status" value="1"/>
</dbReference>
<comment type="caution">
    <text evidence="2">The sequence shown here is derived from an EMBL/GenBank/DDBJ whole genome shotgun (WGS) entry which is preliminary data.</text>
</comment>
<dbReference type="InterPro" id="IPR050317">
    <property type="entry name" value="Plant_Fungal_Acyltransferase"/>
</dbReference>
<dbReference type="SUPFAM" id="SSF52777">
    <property type="entry name" value="CoA-dependent acyltransferases"/>
    <property type="match status" value="1"/>
</dbReference>
<proteinExistence type="inferred from homology"/>
<comment type="similarity">
    <text evidence="1">Belongs to the plant acyltransferase family.</text>
</comment>